<dbReference type="Proteomes" id="UP001501791">
    <property type="component" value="Unassembled WGS sequence"/>
</dbReference>
<protein>
    <recommendedName>
        <fullName evidence="3">Addiction module component</fullName>
    </recommendedName>
</protein>
<evidence type="ECO:0000313" key="2">
    <source>
        <dbReference type="Proteomes" id="UP001501791"/>
    </source>
</evidence>
<dbReference type="EMBL" id="BAAALY010000016">
    <property type="protein sequence ID" value="GAA1557663.1"/>
    <property type="molecule type" value="Genomic_DNA"/>
</dbReference>
<evidence type="ECO:0000313" key="1">
    <source>
        <dbReference type="EMBL" id="GAA1557663.1"/>
    </source>
</evidence>
<proteinExistence type="predicted"/>
<reference evidence="2" key="1">
    <citation type="journal article" date="2019" name="Int. J. Syst. Evol. Microbiol.">
        <title>The Global Catalogue of Microorganisms (GCM) 10K type strain sequencing project: providing services to taxonomists for standard genome sequencing and annotation.</title>
        <authorList>
            <consortium name="The Broad Institute Genomics Platform"/>
            <consortium name="The Broad Institute Genome Sequencing Center for Infectious Disease"/>
            <person name="Wu L."/>
            <person name="Ma J."/>
        </authorList>
    </citation>
    <scope>NUCLEOTIDE SEQUENCE [LARGE SCALE GENOMIC DNA]</scope>
    <source>
        <strain evidence="2">JCM 13319</strain>
    </source>
</reference>
<evidence type="ECO:0008006" key="3">
    <source>
        <dbReference type="Google" id="ProtNLM"/>
    </source>
</evidence>
<sequence length="98" mass="10587">MSLPHVALSPYTRHMASKAAEVERALLALSEHDRAAVIHTGLLSLDGGLGPVEQGEVDAAWRDEIDGRLDDVLNGRVELGTFEQTHARFAAKYPAPAE</sequence>
<gene>
    <name evidence="1" type="ORF">GCM10009691_34740</name>
</gene>
<comment type="caution">
    <text evidence="1">The sequence shown here is derived from an EMBL/GenBank/DDBJ whole genome shotgun (WGS) entry which is preliminary data.</text>
</comment>
<name>A0ABP4NBL6_9MICO</name>
<keyword evidence="2" id="KW-1185">Reference proteome</keyword>
<organism evidence="1 2">
    <name type="scientific">Brevibacterium picturae</name>
    <dbReference type="NCBI Taxonomy" id="260553"/>
    <lineage>
        <taxon>Bacteria</taxon>
        <taxon>Bacillati</taxon>
        <taxon>Actinomycetota</taxon>
        <taxon>Actinomycetes</taxon>
        <taxon>Micrococcales</taxon>
        <taxon>Brevibacteriaceae</taxon>
        <taxon>Brevibacterium</taxon>
    </lineage>
</organism>
<dbReference type="InterPro" id="IPR013406">
    <property type="entry name" value="CHP02574_addiction_mod"/>
</dbReference>
<dbReference type="Pfam" id="PF09720">
    <property type="entry name" value="Unstab_antitox"/>
    <property type="match status" value="1"/>
</dbReference>
<accession>A0ABP4NBL6</accession>